<dbReference type="PANTHER" id="PTHR10209:SF812">
    <property type="entry name" value="2OG-FE(II) OXYGENASE FAMILY, PUTATIVE (AFU_ORTHOLOGUE AFUA_3G14880)-RELATED"/>
    <property type="match status" value="1"/>
</dbReference>
<dbReference type="PANTHER" id="PTHR10209">
    <property type="entry name" value="OXIDOREDUCTASE, 2OG-FE II OXYGENASE FAMILY PROTEIN"/>
    <property type="match status" value="1"/>
</dbReference>
<evidence type="ECO:0000256" key="1">
    <source>
        <dbReference type="ARBA" id="ARBA00008056"/>
    </source>
</evidence>
<gene>
    <name evidence="7" type="ORF">MGU_09226</name>
</gene>
<keyword evidence="8" id="KW-1185">Reference proteome</keyword>
<dbReference type="PROSITE" id="PS51471">
    <property type="entry name" value="FE2OG_OXY"/>
    <property type="match status" value="1"/>
</dbReference>
<evidence type="ECO:0000313" key="7">
    <source>
        <dbReference type="EMBL" id="KID83556.1"/>
    </source>
</evidence>
<dbReference type="Pfam" id="PF14226">
    <property type="entry name" value="DIOX_N"/>
    <property type="match status" value="1"/>
</dbReference>
<dbReference type="GO" id="GO:0046872">
    <property type="term" value="F:metal ion binding"/>
    <property type="evidence" value="ECO:0007669"/>
    <property type="project" value="UniProtKB-KW"/>
</dbReference>
<evidence type="ECO:0000256" key="3">
    <source>
        <dbReference type="ARBA" id="ARBA00023002"/>
    </source>
</evidence>
<dbReference type="AlphaFoldDB" id="A0A0B4H1F3"/>
<dbReference type="Gene3D" id="2.60.120.330">
    <property type="entry name" value="B-lactam Antibiotic, Isopenicillin N Synthase, Chain"/>
    <property type="match status" value="1"/>
</dbReference>
<organism evidence="7 8">
    <name type="scientific">Metarhizium guizhouense (strain ARSEF 977)</name>
    <dbReference type="NCBI Taxonomy" id="1276136"/>
    <lineage>
        <taxon>Eukaryota</taxon>
        <taxon>Fungi</taxon>
        <taxon>Dikarya</taxon>
        <taxon>Ascomycota</taxon>
        <taxon>Pezizomycotina</taxon>
        <taxon>Sordariomycetes</taxon>
        <taxon>Hypocreomycetidae</taxon>
        <taxon>Hypocreales</taxon>
        <taxon>Clavicipitaceae</taxon>
        <taxon>Metarhizium</taxon>
    </lineage>
</organism>
<dbReference type="PRINTS" id="PR00682">
    <property type="entry name" value="IPNSYNTHASE"/>
</dbReference>
<dbReference type="GO" id="GO:0044283">
    <property type="term" value="P:small molecule biosynthetic process"/>
    <property type="evidence" value="ECO:0007669"/>
    <property type="project" value="UniProtKB-ARBA"/>
</dbReference>
<dbReference type="InterPro" id="IPR026992">
    <property type="entry name" value="DIOX_N"/>
</dbReference>
<comment type="similarity">
    <text evidence="1 5">Belongs to the iron/ascorbate-dependent oxidoreductase family.</text>
</comment>
<name>A0A0B4H1F3_METGA</name>
<sequence>MATITEKHQTTAAVVTDNFTSIPILDFSQAQAAATKPHFLSKLREALVVVGFFYLKNHSVPKQVQNDFVDKSKALCSLPLEKKLKMDMVNSKHFLGYSRVGFEKTARITDKREIFDFLMPFKAPGPDDPIYLNVLGPSQWPDEEDVPGFRHATETYLESVGDLGRAMTHLVAEALGLEPFALDRFFLHELPRNKLSVVRYCAPEDLPSLDSTLDGVCHGDGGFQGVGPHKDGGFLTYLLQMTTHTGLEAQNKSGTWIPVPPITGTFVINVGRSLESMTRGVCTATTHRVNLRPQYFYGKDGRHLGHRYTSPVFQTLNPNLTHEELTSLKLPKHITDLVKDEKVKSDAEAYFNKHFLDGPGKGTFIARLTSHPEVGQRWYPELLAQALEGQREFEG</sequence>
<accession>A0A0B4H1F3</accession>
<dbReference type="HOGENOM" id="CLU_010119_1_1_1"/>
<dbReference type="GO" id="GO:0016491">
    <property type="term" value="F:oxidoreductase activity"/>
    <property type="evidence" value="ECO:0007669"/>
    <property type="project" value="UniProtKB-KW"/>
</dbReference>
<reference evidence="7 8" key="1">
    <citation type="journal article" date="2014" name="Proc. Natl. Acad. Sci. U.S.A.">
        <title>Trajectory and genomic determinants of fungal-pathogen speciation and host adaptation.</title>
        <authorList>
            <person name="Hu X."/>
            <person name="Xiao G."/>
            <person name="Zheng P."/>
            <person name="Shang Y."/>
            <person name="Su Y."/>
            <person name="Zhang X."/>
            <person name="Liu X."/>
            <person name="Zhan S."/>
            <person name="St Leger R.J."/>
            <person name="Wang C."/>
        </authorList>
    </citation>
    <scope>NUCLEOTIDE SEQUENCE [LARGE SCALE GENOMIC DNA]</scope>
    <source>
        <strain evidence="7 8">ARSEF 977</strain>
    </source>
</reference>
<evidence type="ECO:0000256" key="2">
    <source>
        <dbReference type="ARBA" id="ARBA00022723"/>
    </source>
</evidence>
<proteinExistence type="inferred from homology"/>
<dbReference type="InterPro" id="IPR044861">
    <property type="entry name" value="IPNS-like_FE2OG_OXY"/>
</dbReference>
<evidence type="ECO:0000259" key="6">
    <source>
        <dbReference type="PROSITE" id="PS51471"/>
    </source>
</evidence>
<dbReference type="Pfam" id="PF03171">
    <property type="entry name" value="2OG-FeII_Oxy"/>
    <property type="match status" value="1"/>
</dbReference>
<keyword evidence="2 5" id="KW-0479">Metal-binding</keyword>
<evidence type="ECO:0000256" key="5">
    <source>
        <dbReference type="RuleBase" id="RU003682"/>
    </source>
</evidence>
<dbReference type="SUPFAM" id="SSF51197">
    <property type="entry name" value="Clavaminate synthase-like"/>
    <property type="match status" value="1"/>
</dbReference>
<comment type="caution">
    <text evidence="7">The sequence shown here is derived from an EMBL/GenBank/DDBJ whole genome shotgun (WGS) entry which is preliminary data.</text>
</comment>
<dbReference type="Proteomes" id="UP000031192">
    <property type="component" value="Unassembled WGS sequence"/>
</dbReference>
<evidence type="ECO:0000313" key="8">
    <source>
        <dbReference type="Proteomes" id="UP000031192"/>
    </source>
</evidence>
<keyword evidence="4 5" id="KW-0408">Iron</keyword>
<dbReference type="InterPro" id="IPR027443">
    <property type="entry name" value="IPNS-like_sf"/>
</dbReference>
<dbReference type="InterPro" id="IPR005123">
    <property type="entry name" value="Oxoglu/Fe-dep_dioxygenase_dom"/>
</dbReference>
<evidence type="ECO:0000256" key="4">
    <source>
        <dbReference type="ARBA" id="ARBA00023004"/>
    </source>
</evidence>
<dbReference type="EMBL" id="AZNH01000058">
    <property type="protein sequence ID" value="KID83556.1"/>
    <property type="molecule type" value="Genomic_DNA"/>
</dbReference>
<feature type="domain" description="Fe2OG dioxygenase" evidence="6">
    <location>
        <begin position="208"/>
        <end position="316"/>
    </location>
</feature>
<protein>
    <submittedName>
        <fullName evidence="7">Oxoglutarate/iron-dependent oxygenase</fullName>
    </submittedName>
</protein>
<dbReference type="OrthoDB" id="627829at2759"/>
<keyword evidence="3 5" id="KW-0560">Oxidoreductase</keyword>